<sequence>MQLLTPITLVLLAGSTLAMPIINDILIHEQRGHHGWVGSGFTDLNCNGQPVGDRPEIHYFDCIKFKPSAYGADKFIAINYGTSIYKFHELAFYSGLR</sequence>
<evidence type="ECO:0000313" key="2">
    <source>
        <dbReference type="EMBL" id="KAL2039115.1"/>
    </source>
</evidence>
<accession>A0ABR4A0Z1</accession>
<keyword evidence="1" id="KW-0732">Signal</keyword>
<evidence type="ECO:0000256" key="1">
    <source>
        <dbReference type="SAM" id="SignalP"/>
    </source>
</evidence>
<protein>
    <submittedName>
        <fullName evidence="2">Uncharacterized protein</fullName>
    </submittedName>
</protein>
<organism evidence="2 3">
    <name type="scientific">Stereocaulon virgatum</name>
    <dbReference type="NCBI Taxonomy" id="373712"/>
    <lineage>
        <taxon>Eukaryota</taxon>
        <taxon>Fungi</taxon>
        <taxon>Dikarya</taxon>
        <taxon>Ascomycota</taxon>
        <taxon>Pezizomycotina</taxon>
        <taxon>Lecanoromycetes</taxon>
        <taxon>OSLEUM clade</taxon>
        <taxon>Lecanoromycetidae</taxon>
        <taxon>Lecanorales</taxon>
        <taxon>Lecanorineae</taxon>
        <taxon>Stereocaulaceae</taxon>
        <taxon>Stereocaulon</taxon>
    </lineage>
</organism>
<name>A0ABR4A0Z1_9LECA</name>
<dbReference type="EMBL" id="JBEFKJ010000027">
    <property type="protein sequence ID" value="KAL2039115.1"/>
    <property type="molecule type" value="Genomic_DNA"/>
</dbReference>
<reference evidence="2 3" key="1">
    <citation type="submission" date="2024-09" db="EMBL/GenBank/DDBJ databases">
        <title>Rethinking Asexuality: The Enigmatic Case of Functional Sexual Genes in Lepraria (Stereocaulaceae).</title>
        <authorList>
            <person name="Doellman M."/>
            <person name="Sun Y."/>
            <person name="Barcenas-Pena A."/>
            <person name="Lumbsch H.T."/>
            <person name="Grewe F."/>
        </authorList>
    </citation>
    <scope>NUCLEOTIDE SEQUENCE [LARGE SCALE GENOMIC DNA]</scope>
    <source>
        <strain evidence="2 3">Mercado 3170</strain>
    </source>
</reference>
<gene>
    <name evidence="2" type="ORF">N7G274_008164</name>
</gene>
<comment type="caution">
    <text evidence="2">The sequence shown here is derived from an EMBL/GenBank/DDBJ whole genome shotgun (WGS) entry which is preliminary data.</text>
</comment>
<dbReference type="Proteomes" id="UP001590950">
    <property type="component" value="Unassembled WGS sequence"/>
</dbReference>
<feature type="chain" id="PRO_5047208334" evidence="1">
    <location>
        <begin position="19"/>
        <end position="97"/>
    </location>
</feature>
<evidence type="ECO:0000313" key="3">
    <source>
        <dbReference type="Proteomes" id="UP001590950"/>
    </source>
</evidence>
<feature type="signal peptide" evidence="1">
    <location>
        <begin position="1"/>
        <end position="18"/>
    </location>
</feature>
<proteinExistence type="predicted"/>
<keyword evidence="3" id="KW-1185">Reference proteome</keyword>